<dbReference type="KEGG" id="pnl:PNK_1432"/>
<proteinExistence type="predicted"/>
<accession>A0A0U5JE28</accession>
<keyword evidence="2" id="KW-1133">Transmembrane helix</keyword>
<name>A0A0U5JE28_9BACT</name>
<dbReference type="EMBL" id="LN879502">
    <property type="protein sequence ID" value="CUI17044.1"/>
    <property type="molecule type" value="Genomic_DNA"/>
</dbReference>
<feature type="region of interest" description="Disordered" evidence="1">
    <location>
        <begin position="100"/>
        <end position="176"/>
    </location>
</feature>
<gene>
    <name evidence="3" type="ORF">PNK_1432</name>
</gene>
<dbReference type="Proteomes" id="UP000069902">
    <property type="component" value="Chromosome cPNK"/>
</dbReference>
<dbReference type="PATRIC" id="fig|389348.3.peg.1605"/>
<keyword evidence="2" id="KW-0472">Membrane</keyword>
<reference evidence="4" key="1">
    <citation type="submission" date="2015-09" db="EMBL/GenBank/DDBJ databases">
        <authorList>
            <person name="Bertelli C."/>
        </authorList>
    </citation>
    <scope>NUCLEOTIDE SEQUENCE [LARGE SCALE GENOMIC DNA]</scope>
    <source>
        <strain evidence="4">KNic</strain>
    </source>
</reference>
<feature type="transmembrane region" description="Helical" evidence="2">
    <location>
        <begin position="54"/>
        <end position="73"/>
    </location>
</feature>
<dbReference type="STRING" id="389348.PNK_1432"/>
<feature type="compositionally biased region" description="Basic residues" evidence="1">
    <location>
        <begin position="126"/>
        <end position="139"/>
    </location>
</feature>
<keyword evidence="2" id="KW-0812">Transmembrane</keyword>
<protein>
    <submittedName>
        <fullName evidence="3">Conserved putative membrane protein</fullName>
    </submittedName>
</protein>
<evidence type="ECO:0000256" key="1">
    <source>
        <dbReference type="SAM" id="MobiDB-lite"/>
    </source>
</evidence>
<dbReference type="AlphaFoldDB" id="A0A0U5JE28"/>
<organism evidence="3 4">
    <name type="scientific">Candidatus Protochlamydia naegleriophila</name>
    <dbReference type="NCBI Taxonomy" id="389348"/>
    <lineage>
        <taxon>Bacteria</taxon>
        <taxon>Pseudomonadati</taxon>
        <taxon>Chlamydiota</taxon>
        <taxon>Chlamydiia</taxon>
        <taxon>Parachlamydiales</taxon>
        <taxon>Parachlamydiaceae</taxon>
        <taxon>Candidatus Protochlamydia</taxon>
    </lineage>
</organism>
<keyword evidence="4" id="KW-1185">Reference proteome</keyword>
<feature type="compositionally biased region" description="Low complexity" evidence="1">
    <location>
        <begin position="140"/>
        <end position="153"/>
    </location>
</feature>
<dbReference type="InParanoid" id="A0A0U5JE28"/>
<evidence type="ECO:0000313" key="3">
    <source>
        <dbReference type="EMBL" id="CUI17044.1"/>
    </source>
</evidence>
<sequence length="176" mass="18387">MAHKQHLLISALASLFKLISTSRSKKVSKGSIEQAKKAANQMTIRRKGIMNKNIILGGVAGGLVGVATALLLAPKSGSQLIKDVYKPLAPVIRNVFSQAKKAHHKGAKQASSHSSHAKIKGEAHAAHKAVAKGISKVKKGAATATKKASSVKRSVAKKAHGITQPHAHSHANEATT</sequence>
<evidence type="ECO:0000256" key="2">
    <source>
        <dbReference type="SAM" id="Phobius"/>
    </source>
</evidence>
<evidence type="ECO:0000313" key="4">
    <source>
        <dbReference type="Proteomes" id="UP000069902"/>
    </source>
</evidence>